<dbReference type="PANTHER" id="PTHR46663">
    <property type="entry name" value="DIGUANYLATE CYCLASE DGCT-RELATED"/>
    <property type="match status" value="1"/>
</dbReference>
<dbReference type="Pfam" id="PF00990">
    <property type="entry name" value="GGDEF"/>
    <property type="match status" value="1"/>
</dbReference>
<dbReference type="InterPro" id="IPR000160">
    <property type="entry name" value="GGDEF_dom"/>
</dbReference>
<evidence type="ECO:0000313" key="4">
    <source>
        <dbReference type="EMBL" id="QXO15548.1"/>
    </source>
</evidence>
<dbReference type="GO" id="GO:0003824">
    <property type="term" value="F:catalytic activity"/>
    <property type="evidence" value="ECO:0007669"/>
    <property type="project" value="UniProtKB-ARBA"/>
</dbReference>
<feature type="domain" description="GGDEF" evidence="3">
    <location>
        <begin position="220"/>
        <end position="363"/>
    </location>
</feature>
<dbReference type="FunFam" id="3.30.70.270:FF:000001">
    <property type="entry name" value="Diguanylate cyclase domain protein"/>
    <property type="match status" value="1"/>
</dbReference>
<feature type="transmembrane region" description="Helical" evidence="2">
    <location>
        <begin position="106"/>
        <end position="137"/>
    </location>
</feature>
<evidence type="ECO:0000256" key="1">
    <source>
        <dbReference type="ARBA" id="ARBA00001946"/>
    </source>
</evidence>
<evidence type="ECO:0000256" key="2">
    <source>
        <dbReference type="SAM" id="Phobius"/>
    </source>
</evidence>
<keyword evidence="5" id="KW-1185">Reference proteome</keyword>
<gene>
    <name evidence="4" type="ORF">KNV97_03765</name>
</gene>
<feature type="transmembrane region" description="Helical" evidence="2">
    <location>
        <begin position="47"/>
        <end position="68"/>
    </location>
</feature>
<dbReference type="SMART" id="SM00267">
    <property type="entry name" value="GGDEF"/>
    <property type="match status" value="1"/>
</dbReference>
<feature type="transmembrane region" description="Helical" evidence="2">
    <location>
        <begin position="75"/>
        <end position="94"/>
    </location>
</feature>
<accession>A0A975U5I9</accession>
<feature type="transmembrane region" description="Helical" evidence="2">
    <location>
        <begin position="149"/>
        <end position="171"/>
    </location>
</feature>
<reference evidence="4" key="1">
    <citation type="submission" date="2021-06" db="EMBL/GenBank/DDBJ databases">
        <title>Vibrio nov. sp., novel gut bacterium isolated from Yellow Sea oyster.</title>
        <authorList>
            <person name="Muhammad N."/>
            <person name="Nguyen T.H."/>
            <person name="Lee Y.-J."/>
            <person name="Ko J."/>
            <person name="Kim S.-G."/>
        </authorList>
    </citation>
    <scope>NUCLEOTIDE SEQUENCE</scope>
    <source>
        <strain evidence="4">OG9-811</strain>
    </source>
</reference>
<protein>
    <submittedName>
        <fullName evidence="4">GGDEF domain-containing protein</fullName>
    </submittedName>
</protein>
<dbReference type="NCBIfam" id="TIGR00254">
    <property type="entry name" value="GGDEF"/>
    <property type="match status" value="1"/>
</dbReference>
<dbReference type="PROSITE" id="PS50887">
    <property type="entry name" value="GGDEF"/>
    <property type="match status" value="1"/>
</dbReference>
<dbReference type="PANTHER" id="PTHR46663:SF3">
    <property type="entry name" value="SLL0267 PROTEIN"/>
    <property type="match status" value="1"/>
</dbReference>
<dbReference type="Proteomes" id="UP000694232">
    <property type="component" value="Chromosome 2"/>
</dbReference>
<sequence length="395" mass="44731">MGNLVGSRLREMAELGQIRKQQIVLLSAVITVFVLVLYTVLDAANASWWYLGFNIACSLLVGSSLLYSFKHTFSLAGYVLTGVLLAQAVILFLMGELHPNRLFWLYPIIATIIFINRFPVGLLLSGGFCLLSALTIYSRHPSLGGEAMAADRLIISLLVLSLICNICTYLYTQAAEYIQSLYQEGLEDMAYTDRLTGLANRWSFENWAKGKLEQQRNRESLTALVFIDIDDFKIINDNYGHQIGDQVLKHFAQRLKNNVRHRAQGTDQDDYSIARFAGDEFVILLYGVKNKLDLDHILERISHLFHDKLQEENRTLFKQLTVSAGAALFPNDANNLEELTRCADKAMYAAKHHGKNQYCYYHTLSETHPLEEKTAHITTTPLHAVRQTYTSTISQ</sequence>
<dbReference type="AlphaFoldDB" id="A0A975U5I9"/>
<dbReference type="EMBL" id="CP076642">
    <property type="protein sequence ID" value="QXO15548.1"/>
    <property type="molecule type" value="Genomic_DNA"/>
</dbReference>
<dbReference type="InterPro" id="IPR052163">
    <property type="entry name" value="DGC-Regulatory_Protein"/>
</dbReference>
<feature type="transmembrane region" description="Helical" evidence="2">
    <location>
        <begin position="21"/>
        <end position="41"/>
    </location>
</feature>
<comment type="cofactor">
    <cofactor evidence="1">
        <name>Mg(2+)</name>
        <dbReference type="ChEBI" id="CHEBI:18420"/>
    </cofactor>
</comment>
<keyword evidence="2" id="KW-0472">Membrane</keyword>
<dbReference type="RefSeq" id="WP_218561560.1">
    <property type="nucleotide sequence ID" value="NZ_CP076642.1"/>
</dbReference>
<keyword evidence="2" id="KW-1133">Transmembrane helix</keyword>
<keyword evidence="2" id="KW-0812">Transmembrane</keyword>
<dbReference type="CDD" id="cd01949">
    <property type="entry name" value="GGDEF"/>
    <property type="match status" value="1"/>
</dbReference>
<name>A0A975U5I9_9VIBR</name>
<evidence type="ECO:0000313" key="5">
    <source>
        <dbReference type="Proteomes" id="UP000694232"/>
    </source>
</evidence>
<proteinExistence type="predicted"/>
<dbReference type="KEGG" id="vos:KNV97_03765"/>
<evidence type="ECO:0000259" key="3">
    <source>
        <dbReference type="PROSITE" id="PS50887"/>
    </source>
</evidence>
<organism evidence="4 5">
    <name type="scientific">Vibrio ostreae</name>
    <dbReference type="NCBI Taxonomy" id="2841925"/>
    <lineage>
        <taxon>Bacteria</taxon>
        <taxon>Pseudomonadati</taxon>
        <taxon>Pseudomonadota</taxon>
        <taxon>Gammaproteobacteria</taxon>
        <taxon>Vibrionales</taxon>
        <taxon>Vibrionaceae</taxon>
        <taxon>Vibrio</taxon>
    </lineage>
</organism>